<evidence type="ECO:0008006" key="3">
    <source>
        <dbReference type="Google" id="ProtNLM"/>
    </source>
</evidence>
<dbReference type="Proteomes" id="UP001604277">
    <property type="component" value="Unassembled WGS sequence"/>
</dbReference>
<dbReference type="EMBL" id="JBFOLJ010000012">
    <property type="protein sequence ID" value="KAL2489172.1"/>
    <property type="molecule type" value="Genomic_DNA"/>
</dbReference>
<protein>
    <recommendedName>
        <fullName evidence="3">Reverse transcriptase</fullName>
    </recommendedName>
</protein>
<sequence>MEEPVSIMHPTMVLLKKRFESLKLWWASRGICSLSCIRLPRGKASFNAFYHSKASPRLGFSLVSHLDLLMDAKPIIVKLDALRAYHSIDRALYAILVTELWRDPVESLQIIALWLWLEQVGFGKVTRKILTCSPLFINQTAEEAILCLKCIKDSLFIFSTEATDTKNLELNHNKNSSFGTSQVSSFVKFLPTMLSVERKKFKNVKTTHAMRGEICFEDGVTLDGASSSTYPIGECDNFMLRLGKLGLRRFGKLGLVSLRFEIRQCPTAICDITAPSSCDLRFENGSTSGLSVKE</sequence>
<comment type="caution">
    <text evidence="1">The sequence shown here is derived from an EMBL/GenBank/DDBJ whole genome shotgun (WGS) entry which is preliminary data.</text>
</comment>
<reference evidence="2" key="1">
    <citation type="submission" date="2024-07" db="EMBL/GenBank/DDBJ databases">
        <title>Two chromosome-level genome assemblies of Korean endemic species Abeliophyllum distichum and Forsythia ovata (Oleaceae).</title>
        <authorList>
            <person name="Jang H."/>
        </authorList>
    </citation>
    <scope>NUCLEOTIDE SEQUENCE [LARGE SCALE GENOMIC DNA]</scope>
</reference>
<gene>
    <name evidence="1" type="ORF">Fot_42464</name>
</gene>
<dbReference type="PANTHER" id="PTHR33527:SF14">
    <property type="entry name" value="OS07G0274300 PROTEIN"/>
    <property type="match status" value="1"/>
</dbReference>
<dbReference type="AlphaFoldDB" id="A0ABD1RMS2"/>
<name>A0ABD1RMS2_9LAMI</name>
<accession>A0ABD1RMS2</accession>
<evidence type="ECO:0000313" key="1">
    <source>
        <dbReference type="EMBL" id="KAL2489172.1"/>
    </source>
</evidence>
<dbReference type="PANTHER" id="PTHR33527">
    <property type="entry name" value="OS07G0274300 PROTEIN"/>
    <property type="match status" value="1"/>
</dbReference>
<keyword evidence="2" id="KW-1185">Reference proteome</keyword>
<evidence type="ECO:0000313" key="2">
    <source>
        <dbReference type="Proteomes" id="UP001604277"/>
    </source>
</evidence>
<organism evidence="1 2">
    <name type="scientific">Forsythia ovata</name>
    <dbReference type="NCBI Taxonomy" id="205694"/>
    <lineage>
        <taxon>Eukaryota</taxon>
        <taxon>Viridiplantae</taxon>
        <taxon>Streptophyta</taxon>
        <taxon>Embryophyta</taxon>
        <taxon>Tracheophyta</taxon>
        <taxon>Spermatophyta</taxon>
        <taxon>Magnoliopsida</taxon>
        <taxon>eudicotyledons</taxon>
        <taxon>Gunneridae</taxon>
        <taxon>Pentapetalae</taxon>
        <taxon>asterids</taxon>
        <taxon>lamiids</taxon>
        <taxon>Lamiales</taxon>
        <taxon>Oleaceae</taxon>
        <taxon>Forsythieae</taxon>
        <taxon>Forsythia</taxon>
    </lineage>
</organism>
<proteinExistence type="predicted"/>